<dbReference type="InterPro" id="IPR000182">
    <property type="entry name" value="GNAT_dom"/>
</dbReference>
<keyword evidence="3" id="KW-1185">Reference proteome</keyword>
<reference evidence="2 3" key="1">
    <citation type="submission" date="2020-03" db="EMBL/GenBank/DDBJ databases">
        <title>Roseomonas selenitidurans sp. nov. isolated from soil.</title>
        <authorList>
            <person name="Liu H."/>
        </authorList>
    </citation>
    <scope>NUCLEOTIDE SEQUENCE [LARGE SCALE GENOMIC DNA]</scope>
    <source>
        <strain evidence="2 3">JCM 15073</strain>
    </source>
</reference>
<dbReference type="PROSITE" id="PS51186">
    <property type="entry name" value="GNAT"/>
    <property type="match status" value="1"/>
</dbReference>
<dbReference type="EMBL" id="JAAVTX010000007">
    <property type="protein sequence ID" value="NKE47988.1"/>
    <property type="molecule type" value="Genomic_DNA"/>
</dbReference>
<comment type="caution">
    <text evidence="2">The sequence shown here is derived from an EMBL/GenBank/DDBJ whole genome shotgun (WGS) entry which is preliminary data.</text>
</comment>
<dbReference type="RefSeq" id="WP_168053854.1">
    <property type="nucleotide sequence ID" value="NZ_JAATJR010000007.1"/>
</dbReference>
<evidence type="ECO:0000313" key="3">
    <source>
        <dbReference type="Proteomes" id="UP000765160"/>
    </source>
</evidence>
<dbReference type="Gene3D" id="3.40.630.30">
    <property type="match status" value="1"/>
</dbReference>
<gene>
    <name evidence="2" type="ORF">HB662_24640</name>
</gene>
<dbReference type="Proteomes" id="UP000765160">
    <property type="component" value="Unassembled WGS sequence"/>
</dbReference>
<evidence type="ECO:0000313" key="2">
    <source>
        <dbReference type="EMBL" id="NKE47988.1"/>
    </source>
</evidence>
<evidence type="ECO:0000259" key="1">
    <source>
        <dbReference type="PROSITE" id="PS51186"/>
    </source>
</evidence>
<dbReference type="InterPro" id="IPR016181">
    <property type="entry name" value="Acyl_CoA_acyltransferase"/>
</dbReference>
<sequence>MISIRRARPGDAAAIAAVHVAAWRSAYAGILRDGYLAELSEPRLAGFYHRAILDRREGHAVFVATAAPEAAEAGTPQVVGFASGGRARRRGLAEGEVETLYVLDDYRERGCGRRLMRAMAAHLRAIGCNSAMAWVLEENPSRFFYRHLGGRIAMREAIRVAGQGVEQIALLWDPIDTLLAATAPVPEGRLREDG</sequence>
<proteinExistence type="predicted"/>
<protein>
    <submittedName>
        <fullName evidence="2">GNAT family N-acetyltransferase</fullName>
    </submittedName>
</protein>
<dbReference type="SUPFAM" id="SSF55729">
    <property type="entry name" value="Acyl-CoA N-acyltransferases (Nat)"/>
    <property type="match status" value="1"/>
</dbReference>
<name>A0ABX1F6H3_9PROT</name>
<accession>A0ABX1F6H3</accession>
<organism evidence="2 3">
    <name type="scientific">Falsiroseomonas frigidaquae</name>
    <dbReference type="NCBI Taxonomy" id="487318"/>
    <lineage>
        <taxon>Bacteria</taxon>
        <taxon>Pseudomonadati</taxon>
        <taxon>Pseudomonadota</taxon>
        <taxon>Alphaproteobacteria</taxon>
        <taxon>Acetobacterales</taxon>
        <taxon>Roseomonadaceae</taxon>
        <taxon>Falsiroseomonas</taxon>
    </lineage>
</organism>
<dbReference type="CDD" id="cd04301">
    <property type="entry name" value="NAT_SF"/>
    <property type="match status" value="1"/>
</dbReference>
<dbReference type="Pfam" id="PF00583">
    <property type="entry name" value="Acetyltransf_1"/>
    <property type="match status" value="1"/>
</dbReference>
<feature type="domain" description="N-acetyltransferase" evidence="1">
    <location>
        <begin position="2"/>
        <end position="184"/>
    </location>
</feature>